<name>A0A915DMM5_9BILA</name>
<dbReference type="WBParaSite" id="jg21674">
    <property type="protein sequence ID" value="jg21674"/>
    <property type="gene ID" value="jg21674"/>
</dbReference>
<evidence type="ECO:0000313" key="2">
    <source>
        <dbReference type="WBParaSite" id="jg21674"/>
    </source>
</evidence>
<organism evidence="1 2">
    <name type="scientific">Ditylenchus dipsaci</name>
    <dbReference type="NCBI Taxonomy" id="166011"/>
    <lineage>
        <taxon>Eukaryota</taxon>
        <taxon>Metazoa</taxon>
        <taxon>Ecdysozoa</taxon>
        <taxon>Nematoda</taxon>
        <taxon>Chromadorea</taxon>
        <taxon>Rhabditida</taxon>
        <taxon>Tylenchina</taxon>
        <taxon>Tylenchomorpha</taxon>
        <taxon>Sphaerularioidea</taxon>
        <taxon>Anguinidae</taxon>
        <taxon>Anguininae</taxon>
        <taxon>Ditylenchus</taxon>
    </lineage>
</organism>
<evidence type="ECO:0000313" key="1">
    <source>
        <dbReference type="Proteomes" id="UP000887574"/>
    </source>
</evidence>
<reference evidence="2" key="1">
    <citation type="submission" date="2022-11" db="UniProtKB">
        <authorList>
            <consortium name="WormBaseParasite"/>
        </authorList>
    </citation>
    <scope>IDENTIFICATION</scope>
</reference>
<dbReference type="AlphaFoldDB" id="A0A915DMM5"/>
<keyword evidence="1" id="KW-1185">Reference proteome</keyword>
<sequence>MDFRFFSSFGESPSDAHAVVKDLLKHHKDHNRKCRSDLGLSITVDKAYELGNAIEHLDKKFHEHTQMLRQNEGSLISGTNTVLEYDSAKNKTDKLVEILKAKIVWANTSEEIQLLEPTDRSLKYQKLVSLQKSFDVLHKQQKDEFLSWFSSATVLAIDSNDAKQLESLKEKYLMLNRSKAFEETFGSFARNKIKCFIDEKGNEHKVWDILQEVFSVWKRCYRLADSFIGPHGSKLIASNLYEGVLAKWSVILDIVTSLTTTSSNDPFVAAREIGKICNDFLEYVSSEGDEHIAEVSNKICQKIFSVMGDGYRKHVTSLLLCTINKITAPEKSSRFRHNWVFPYLEEIHSCMREMINEARSTFGPNFSPHIVPSFEEGIKELNSLIRNQDILNIKRENADVRTKRTVQENTEDKISAICVTGALVNIVHEVNRYILECYSEAKFQGIVEPCLISNVNLLDRLNKK</sequence>
<protein>
    <submittedName>
        <fullName evidence="2">Uncharacterized protein</fullName>
    </submittedName>
</protein>
<accession>A0A915DMM5</accession>
<proteinExistence type="predicted"/>
<dbReference type="Proteomes" id="UP000887574">
    <property type="component" value="Unplaced"/>
</dbReference>